<dbReference type="OrthoDB" id="4481322at2759"/>
<keyword evidence="2" id="KW-1185">Reference proteome</keyword>
<evidence type="ECO:0000313" key="1">
    <source>
        <dbReference type="EMBL" id="OJJ72426.1"/>
    </source>
</evidence>
<name>A0A1L9ULF5_ASPBC</name>
<protein>
    <submittedName>
        <fullName evidence="1">Uncharacterized protein</fullName>
    </submittedName>
</protein>
<accession>A0A1L9ULF5</accession>
<evidence type="ECO:0000313" key="2">
    <source>
        <dbReference type="Proteomes" id="UP000184499"/>
    </source>
</evidence>
<dbReference type="Proteomes" id="UP000184499">
    <property type="component" value="Unassembled WGS sequence"/>
</dbReference>
<organism evidence="1 2">
    <name type="scientific">Aspergillus brasiliensis (strain CBS 101740 / IMI 381727 / IBT 21946)</name>
    <dbReference type="NCBI Taxonomy" id="767769"/>
    <lineage>
        <taxon>Eukaryota</taxon>
        <taxon>Fungi</taxon>
        <taxon>Dikarya</taxon>
        <taxon>Ascomycota</taxon>
        <taxon>Pezizomycotina</taxon>
        <taxon>Eurotiomycetes</taxon>
        <taxon>Eurotiomycetidae</taxon>
        <taxon>Eurotiales</taxon>
        <taxon>Aspergillaceae</taxon>
        <taxon>Aspergillus</taxon>
        <taxon>Aspergillus subgen. Circumdati</taxon>
    </lineage>
</organism>
<sequence length="137" mass="14745">MLQKLGISERTDGDGDAFELYTAIPFRVLLAVRIRVDMTLPTPAGSIVWCKRPNAGVTGPSKLADTLDYSTDKAGLRASGLQMKLSGSRQRYGRVQQSGGIALFVTGTALDCLSAASKTGILPQLTRTILAHNWRHS</sequence>
<dbReference type="EMBL" id="KV878683">
    <property type="protein sequence ID" value="OJJ72426.1"/>
    <property type="molecule type" value="Genomic_DNA"/>
</dbReference>
<proteinExistence type="predicted"/>
<dbReference type="RefSeq" id="XP_067479674.1">
    <property type="nucleotide sequence ID" value="XM_067627204.1"/>
</dbReference>
<dbReference type="VEuPathDB" id="FungiDB:ASPBRDRAFT_54270"/>
<reference evidence="2" key="1">
    <citation type="journal article" date="2017" name="Genome Biol.">
        <title>Comparative genomics reveals high biological diversity and specific adaptations in the industrially and medically important fungal genus Aspergillus.</title>
        <authorList>
            <person name="de Vries R.P."/>
            <person name="Riley R."/>
            <person name="Wiebenga A."/>
            <person name="Aguilar-Osorio G."/>
            <person name="Amillis S."/>
            <person name="Uchima C.A."/>
            <person name="Anderluh G."/>
            <person name="Asadollahi M."/>
            <person name="Askin M."/>
            <person name="Barry K."/>
            <person name="Battaglia E."/>
            <person name="Bayram O."/>
            <person name="Benocci T."/>
            <person name="Braus-Stromeyer S.A."/>
            <person name="Caldana C."/>
            <person name="Canovas D."/>
            <person name="Cerqueira G.C."/>
            <person name="Chen F."/>
            <person name="Chen W."/>
            <person name="Choi C."/>
            <person name="Clum A."/>
            <person name="Dos Santos R.A."/>
            <person name="Damasio A.R."/>
            <person name="Diallinas G."/>
            <person name="Emri T."/>
            <person name="Fekete E."/>
            <person name="Flipphi M."/>
            <person name="Freyberg S."/>
            <person name="Gallo A."/>
            <person name="Gournas C."/>
            <person name="Habgood R."/>
            <person name="Hainaut M."/>
            <person name="Harispe M.L."/>
            <person name="Henrissat B."/>
            <person name="Hilden K.S."/>
            <person name="Hope R."/>
            <person name="Hossain A."/>
            <person name="Karabika E."/>
            <person name="Karaffa L."/>
            <person name="Karanyi Z."/>
            <person name="Krasevec N."/>
            <person name="Kuo A."/>
            <person name="Kusch H."/>
            <person name="LaButti K."/>
            <person name="Lagendijk E.L."/>
            <person name="Lapidus A."/>
            <person name="Levasseur A."/>
            <person name="Lindquist E."/>
            <person name="Lipzen A."/>
            <person name="Logrieco A.F."/>
            <person name="MacCabe A."/>
            <person name="Maekelae M.R."/>
            <person name="Malavazi I."/>
            <person name="Melin P."/>
            <person name="Meyer V."/>
            <person name="Mielnichuk N."/>
            <person name="Miskei M."/>
            <person name="Molnar A.P."/>
            <person name="Mule G."/>
            <person name="Ngan C.Y."/>
            <person name="Orejas M."/>
            <person name="Orosz E."/>
            <person name="Ouedraogo J.P."/>
            <person name="Overkamp K.M."/>
            <person name="Park H.-S."/>
            <person name="Perrone G."/>
            <person name="Piumi F."/>
            <person name="Punt P.J."/>
            <person name="Ram A.F."/>
            <person name="Ramon A."/>
            <person name="Rauscher S."/>
            <person name="Record E."/>
            <person name="Riano-Pachon D.M."/>
            <person name="Robert V."/>
            <person name="Roehrig J."/>
            <person name="Ruller R."/>
            <person name="Salamov A."/>
            <person name="Salih N.S."/>
            <person name="Samson R.A."/>
            <person name="Sandor E."/>
            <person name="Sanguinetti M."/>
            <person name="Schuetze T."/>
            <person name="Sepcic K."/>
            <person name="Shelest E."/>
            <person name="Sherlock G."/>
            <person name="Sophianopoulou V."/>
            <person name="Squina F.M."/>
            <person name="Sun H."/>
            <person name="Susca A."/>
            <person name="Todd R.B."/>
            <person name="Tsang A."/>
            <person name="Unkles S.E."/>
            <person name="van de Wiele N."/>
            <person name="van Rossen-Uffink D."/>
            <person name="Oliveira J.V."/>
            <person name="Vesth T.C."/>
            <person name="Visser J."/>
            <person name="Yu J.-H."/>
            <person name="Zhou M."/>
            <person name="Andersen M.R."/>
            <person name="Archer D.B."/>
            <person name="Baker S.E."/>
            <person name="Benoit I."/>
            <person name="Brakhage A.A."/>
            <person name="Braus G.H."/>
            <person name="Fischer R."/>
            <person name="Frisvad J.C."/>
            <person name="Goldman G.H."/>
            <person name="Houbraken J."/>
            <person name="Oakley B."/>
            <person name="Pocsi I."/>
            <person name="Scazzocchio C."/>
            <person name="Seiboth B."/>
            <person name="vanKuyk P.A."/>
            <person name="Wortman J."/>
            <person name="Dyer P.S."/>
            <person name="Grigoriev I.V."/>
        </authorList>
    </citation>
    <scope>NUCLEOTIDE SEQUENCE [LARGE SCALE GENOMIC DNA]</scope>
    <source>
        <strain evidence="2">CBS 101740 / IMI 381727 / IBT 21946</strain>
    </source>
</reference>
<gene>
    <name evidence="1" type="ORF">ASPBRDRAFT_54270</name>
</gene>
<dbReference type="AlphaFoldDB" id="A0A1L9ULF5"/>
<dbReference type="GeneID" id="93579692"/>